<sequence length="72" mass="7924">MLCILLPCGRFLLLLRRQSSFLVTLTQVSRKAPKSGLLRAILLSEYLNVAVSYCTAPAVTHGPLLGILDIKR</sequence>
<evidence type="ECO:0008006" key="4">
    <source>
        <dbReference type="Google" id="ProtNLM"/>
    </source>
</evidence>
<name>A0A8E2AYU4_9APHY</name>
<organism evidence="2 3">
    <name type="scientific">Obba rivulosa</name>
    <dbReference type="NCBI Taxonomy" id="1052685"/>
    <lineage>
        <taxon>Eukaryota</taxon>
        <taxon>Fungi</taxon>
        <taxon>Dikarya</taxon>
        <taxon>Basidiomycota</taxon>
        <taxon>Agaricomycotina</taxon>
        <taxon>Agaricomycetes</taxon>
        <taxon>Polyporales</taxon>
        <taxon>Gelatoporiaceae</taxon>
        <taxon>Obba</taxon>
    </lineage>
</organism>
<feature type="chain" id="PRO_5034134633" description="Secreted protein" evidence="1">
    <location>
        <begin position="21"/>
        <end position="72"/>
    </location>
</feature>
<proteinExistence type="predicted"/>
<gene>
    <name evidence="2" type="ORF">OBBRIDRAFT_793042</name>
</gene>
<evidence type="ECO:0000313" key="3">
    <source>
        <dbReference type="Proteomes" id="UP000250043"/>
    </source>
</evidence>
<dbReference type="Proteomes" id="UP000250043">
    <property type="component" value="Unassembled WGS sequence"/>
</dbReference>
<keyword evidence="3" id="KW-1185">Reference proteome</keyword>
<keyword evidence="1" id="KW-0732">Signal</keyword>
<dbReference type="AlphaFoldDB" id="A0A8E2AYU4"/>
<evidence type="ECO:0000313" key="2">
    <source>
        <dbReference type="EMBL" id="OCH90725.1"/>
    </source>
</evidence>
<reference evidence="2 3" key="1">
    <citation type="submission" date="2016-07" db="EMBL/GenBank/DDBJ databases">
        <title>Draft genome of the white-rot fungus Obba rivulosa 3A-2.</title>
        <authorList>
            <consortium name="DOE Joint Genome Institute"/>
            <person name="Miettinen O."/>
            <person name="Riley R."/>
            <person name="Acob R."/>
            <person name="Barry K."/>
            <person name="Cullen D."/>
            <person name="De Vries R."/>
            <person name="Hainaut M."/>
            <person name="Hatakka A."/>
            <person name="Henrissat B."/>
            <person name="Hilden K."/>
            <person name="Kuo R."/>
            <person name="Labutti K."/>
            <person name="Lipzen A."/>
            <person name="Makela M.R."/>
            <person name="Sandor L."/>
            <person name="Spatafora J.W."/>
            <person name="Grigoriev I.V."/>
            <person name="Hibbett D.S."/>
        </authorList>
    </citation>
    <scope>NUCLEOTIDE SEQUENCE [LARGE SCALE GENOMIC DNA]</scope>
    <source>
        <strain evidence="2 3">3A-2</strain>
    </source>
</reference>
<dbReference type="EMBL" id="KV722399">
    <property type="protein sequence ID" value="OCH90725.1"/>
    <property type="molecule type" value="Genomic_DNA"/>
</dbReference>
<accession>A0A8E2AYU4</accession>
<evidence type="ECO:0000256" key="1">
    <source>
        <dbReference type="SAM" id="SignalP"/>
    </source>
</evidence>
<protein>
    <recommendedName>
        <fullName evidence="4">Secreted protein</fullName>
    </recommendedName>
</protein>
<feature type="signal peptide" evidence="1">
    <location>
        <begin position="1"/>
        <end position="20"/>
    </location>
</feature>